<dbReference type="PANTHER" id="PTHR12323">
    <property type="entry name" value="SR-RELATED CTD ASSOCIATED FACTOR 6"/>
    <property type="match status" value="1"/>
</dbReference>
<feature type="compositionally biased region" description="Basic and acidic residues" evidence="1">
    <location>
        <begin position="191"/>
        <end position="215"/>
    </location>
</feature>
<dbReference type="PROSITE" id="PS51391">
    <property type="entry name" value="CID"/>
    <property type="match status" value="1"/>
</dbReference>
<dbReference type="Proteomes" id="UP001583186">
    <property type="component" value="Unassembled WGS sequence"/>
</dbReference>
<evidence type="ECO:0000256" key="1">
    <source>
        <dbReference type="SAM" id="MobiDB-lite"/>
    </source>
</evidence>
<evidence type="ECO:0000313" key="3">
    <source>
        <dbReference type="EMBL" id="KAL1896523.1"/>
    </source>
</evidence>
<feature type="region of interest" description="Disordered" evidence="1">
    <location>
        <begin position="343"/>
        <end position="380"/>
    </location>
</feature>
<dbReference type="InterPro" id="IPR006569">
    <property type="entry name" value="CID_dom"/>
</dbReference>
<organism evidence="3 4">
    <name type="scientific">Sporothrix stenoceras</name>
    <dbReference type="NCBI Taxonomy" id="5173"/>
    <lineage>
        <taxon>Eukaryota</taxon>
        <taxon>Fungi</taxon>
        <taxon>Dikarya</taxon>
        <taxon>Ascomycota</taxon>
        <taxon>Pezizomycotina</taxon>
        <taxon>Sordariomycetes</taxon>
        <taxon>Sordariomycetidae</taxon>
        <taxon>Ophiostomatales</taxon>
        <taxon>Ophiostomataceae</taxon>
        <taxon>Sporothrix</taxon>
    </lineage>
</organism>
<name>A0ABR3Z7G1_9PEZI</name>
<keyword evidence="4" id="KW-1185">Reference proteome</keyword>
<feature type="compositionally biased region" description="Basic and acidic residues" evidence="1">
    <location>
        <begin position="359"/>
        <end position="372"/>
    </location>
</feature>
<comment type="caution">
    <text evidence="3">The sequence shown here is derived from an EMBL/GenBank/DDBJ whole genome shotgun (WGS) entry which is preliminary data.</text>
</comment>
<protein>
    <recommendedName>
        <fullName evidence="2">CID domain-containing protein</fullName>
    </recommendedName>
</protein>
<accession>A0ABR3Z7G1</accession>
<dbReference type="PANTHER" id="PTHR12323:SF0">
    <property type="entry name" value="CALCIUM HOMEOSTASIS ENDOPLASMIC RETICULUM PROTEIN"/>
    <property type="match status" value="1"/>
</dbReference>
<evidence type="ECO:0000313" key="4">
    <source>
        <dbReference type="Proteomes" id="UP001583186"/>
    </source>
</evidence>
<feature type="region of interest" description="Disordered" evidence="1">
    <location>
        <begin position="191"/>
        <end position="227"/>
    </location>
</feature>
<gene>
    <name evidence="3" type="ORF">Sste5346_004557</name>
</gene>
<dbReference type="Gene3D" id="1.25.40.90">
    <property type="match status" value="1"/>
</dbReference>
<sequence length="380" mass="41940">MAATATQLAIAKASLTAVLLRPDATHAPWSRADIDEFAGVLALTAARCSPANVQTSKQWMLRHIVHSPARISAVGRYLVALANSFDQAPSTKSDKKETSVRRKRLHLLYIINDVLYHVTFRDKKDGDNSTRPLFVANIEPSLLPLVSSAASFVRAPKQLAKLNDLLDLWGYQHYVADDVFKQLRAAVEEGPRLAEEKQKQKQAKEDKKDKKDQKEASTSSKEAPFLLPALHGDPAAPWYDLPAATWLAVLEPNSTRPMNPDALKPIQLAPGPAPPALEASVRALLADVDRMFEGGEAPAIPDVDSDVNALGENIDIDVLTGDTIGGDTYYGWSRAFCQSMKERRRRWKQGISGRPDASPNRDRGRARSRQNDSRSMSMWS</sequence>
<dbReference type="InterPro" id="IPR008942">
    <property type="entry name" value="ENTH_VHS"/>
</dbReference>
<dbReference type="Pfam" id="PF04818">
    <property type="entry name" value="CID"/>
    <property type="match status" value="1"/>
</dbReference>
<evidence type="ECO:0000259" key="2">
    <source>
        <dbReference type="PROSITE" id="PS51391"/>
    </source>
</evidence>
<proteinExistence type="predicted"/>
<reference evidence="3 4" key="1">
    <citation type="journal article" date="2024" name="IMA Fungus">
        <title>IMA Genome - F19 : A genome assembly and annotation guide to empower mycologists, including annotated draft genome sequences of Ceratocystis pirilliformis, Diaporthe australafricana, Fusarium ophioides, Paecilomyces lecythidis, and Sporothrix stenoceras.</title>
        <authorList>
            <person name="Aylward J."/>
            <person name="Wilson A.M."/>
            <person name="Visagie C.M."/>
            <person name="Spraker J."/>
            <person name="Barnes I."/>
            <person name="Buitendag C."/>
            <person name="Ceriani C."/>
            <person name="Del Mar Angel L."/>
            <person name="du Plessis D."/>
            <person name="Fuchs T."/>
            <person name="Gasser K."/>
            <person name="Kramer D."/>
            <person name="Li W."/>
            <person name="Munsamy K."/>
            <person name="Piso A."/>
            <person name="Price J.L."/>
            <person name="Sonnekus B."/>
            <person name="Thomas C."/>
            <person name="van der Nest A."/>
            <person name="van Dijk A."/>
            <person name="van Heerden A."/>
            <person name="van Vuuren N."/>
            <person name="Yilmaz N."/>
            <person name="Duong T.A."/>
            <person name="van der Merwe N.A."/>
            <person name="Wingfield M.J."/>
            <person name="Wingfield B.D."/>
        </authorList>
    </citation>
    <scope>NUCLEOTIDE SEQUENCE [LARGE SCALE GENOMIC DNA]</scope>
    <source>
        <strain evidence="3 4">CMW 5346</strain>
    </source>
</reference>
<dbReference type="EMBL" id="JAWCUI010000022">
    <property type="protein sequence ID" value="KAL1896523.1"/>
    <property type="molecule type" value="Genomic_DNA"/>
</dbReference>
<feature type="domain" description="CID" evidence="2">
    <location>
        <begin position="29"/>
        <end position="191"/>
    </location>
</feature>